<dbReference type="EC" id="1.8.5.-" evidence="5"/>
<dbReference type="SUPFAM" id="SSF56524">
    <property type="entry name" value="Oxidoreductase molybdopterin-binding domain"/>
    <property type="match status" value="1"/>
</dbReference>
<feature type="binding site" evidence="5">
    <location>
        <position position="219"/>
    </location>
    <ligand>
        <name>Mo-molybdopterin</name>
        <dbReference type="ChEBI" id="CHEBI:71302"/>
    </ligand>
</feature>
<keyword evidence="3 5" id="KW-0732">Signal</keyword>
<dbReference type="Gene3D" id="3.90.420.10">
    <property type="entry name" value="Oxidoreductase, molybdopterin-binding domain"/>
    <property type="match status" value="1"/>
</dbReference>
<dbReference type="GO" id="GO:0016672">
    <property type="term" value="F:oxidoreductase activity, acting on a sulfur group of donors, quinone or similar compound as acceptor"/>
    <property type="evidence" value="ECO:0007669"/>
    <property type="project" value="UniProtKB-UniRule"/>
</dbReference>
<dbReference type="InterPro" id="IPR006311">
    <property type="entry name" value="TAT_signal"/>
</dbReference>
<dbReference type="Pfam" id="PF00174">
    <property type="entry name" value="Oxidored_molyb"/>
    <property type="match status" value="1"/>
</dbReference>
<dbReference type="AlphaFoldDB" id="A0A2S9JPD5"/>
<sequence>MSIYHPPRIPASEITPRGIYLKRRDFLAAVAMSGLSILAPDQADAAPLSAKKSGYTVSEKPTPHDDVTAYNNFYEFGTSKSDPMSYSGDFKPRPWAIKVDGMVANPRTFDIDQIMQEYPAEERVYRMRCVEGWSMVIPWQGFPLSALLDKVEPLGSAKYVIFETVVRPEQMPGQNGLFQPLPWPYIEGLRLDEARNPLTILAVGLYGETLPNQNGAPIRLVVPWKYGFKGCKSIVRISLTDTQPKNTWNIVAPSEYGFFANVNPEVDHPRWSQATERRIGTGGFFSSDRRPTLMFNGYAEDVASLYAGMDLRKNF</sequence>
<dbReference type="GO" id="GO:0043546">
    <property type="term" value="F:molybdopterin cofactor binding"/>
    <property type="evidence" value="ECO:0007669"/>
    <property type="project" value="UniProtKB-UniRule"/>
</dbReference>
<dbReference type="OrthoDB" id="9795587at2"/>
<dbReference type="InterPro" id="IPR022867">
    <property type="entry name" value="MsrP"/>
</dbReference>
<feature type="binding site" evidence="5">
    <location>
        <position position="214"/>
    </location>
    <ligand>
        <name>Mo-molybdopterin</name>
        <dbReference type="ChEBI" id="CHEBI:71302"/>
    </ligand>
</feature>
<comment type="cofactor">
    <cofactor evidence="5">
        <name>Mo-molybdopterin</name>
        <dbReference type="ChEBI" id="CHEBI:71302"/>
    </cofactor>
    <text evidence="5">Binds 1 Mo-molybdopterin (Mo-MPT) cofactor per subunit.</text>
</comment>
<dbReference type="InterPro" id="IPR000572">
    <property type="entry name" value="OxRdtase_Mopterin-bd_dom"/>
</dbReference>
<evidence type="ECO:0000256" key="1">
    <source>
        <dbReference type="ARBA" id="ARBA00022505"/>
    </source>
</evidence>
<comment type="catalytic activity">
    <reaction evidence="5">
        <text>L-methionyl-[protein] + a quinone + H2O = L-methionyl-(S)-S-oxide-[protein] + a quinol</text>
        <dbReference type="Rhea" id="RHEA:51292"/>
        <dbReference type="Rhea" id="RHEA-COMP:12313"/>
        <dbReference type="Rhea" id="RHEA-COMP:12315"/>
        <dbReference type="ChEBI" id="CHEBI:15377"/>
        <dbReference type="ChEBI" id="CHEBI:16044"/>
        <dbReference type="ChEBI" id="CHEBI:24646"/>
        <dbReference type="ChEBI" id="CHEBI:44120"/>
        <dbReference type="ChEBI" id="CHEBI:132124"/>
    </reaction>
</comment>
<comment type="similarity">
    <text evidence="5">Belongs to the MsrP family.</text>
</comment>
<gene>
    <name evidence="5" type="primary">msrP</name>
    <name evidence="7" type="ORF">C5750_07555</name>
</gene>
<reference evidence="7 8" key="1">
    <citation type="submission" date="2018-02" db="EMBL/GenBank/DDBJ databases">
        <title>The draft genome of Phyllobacterium myrsinacearum DSM5892.</title>
        <authorList>
            <person name="Li L."/>
            <person name="Liu L."/>
            <person name="Zhang X."/>
            <person name="Wang T."/>
        </authorList>
    </citation>
    <scope>NUCLEOTIDE SEQUENCE [LARGE SCALE GENOMIC DNA]</scope>
    <source>
        <strain evidence="7 8">DSM 5892</strain>
    </source>
</reference>
<name>A0A2S9JPD5_9HYPH</name>
<feature type="binding site" evidence="5">
    <location>
        <position position="129"/>
    </location>
    <ligand>
        <name>Mo-molybdopterin</name>
        <dbReference type="ChEBI" id="CHEBI:71302"/>
    </ligand>
    <ligandPart>
        <name>Mo</name>
        <dbReference type="ChEBI" id="CHEBI:28685"/>
    </ligandPart>
</feature>
<evidence type="ECO:0000256" key="2">
    <source>
        <dbReference type="ARBA" id="ARBA00022723"/>
    </source>
</evidence>
<dbReference type="GO" id="GO:0046872">
    <property type="term" value="F:metal ion binding"/>
    <property type="evidence" value="ECO:0007669"/>
    <property type="project" value="UniProtKB-KW"/>
</dbReference>
<evidence type="ECO:0000259" key="6">
    <source>
        <dbReference type="Pfam" id="PF00174"/>
    </source>
</evidence>
<keyword evidence="1 5" id="KW-0500">Molybdenum</keyword>
<comment type="PTM">
    <text evidence="5">Predicted to be exported by the Tat system. The position of the signal peptide cleavage has not been experimentally proven.</text>
</comment>
<feature type="binding site" evidence="5">
    <location>
        <begin position="74"/>
        <end position="75"/>
    </location>
    <ligand>
        <name>Mo-molybdopterin</name>
        <dbReference type="ChEBI" id="CHEBI:71302"/>
    </ligand>
</feature>
<feature type="binding site" evidence="5">
    <location>
        <position position="164"/>
    </location>
    <ligand>
        <name>Mo-molybdopterin</name>
        <dbReference type="ChEBI" id="CHEBI:71302"/>
    </ligand>
</feature>
<feature type="domain" description="Oxidoreductase molybdopterin-binding" evidence="6">
    <location>
        <begin position="91"/>
        <end position="248"/>
    </location>
</feature>
<protein>
    <recommendedName>
        <fullName evidence="5">Protein-methionine-sulfoxide reductase catalytic subunit MsrP</fullName>
        <ecNumber evidence="5">1.8.5.-</ecNumber>
    </recommendedName>
</protein>
<feature type="binding site" evidence="5">
    <location>
        <position position="71"/>
    </location>
    <ligand>
        <name>Mo-molybdopterin</name>
        <dbReference type="ChEBI" id="CHEBI:71302"/>
    </ligand>
</feature>
<dbReference type="PROSITE" id="PS51318">
    <property type="entry name" value="TAT"/>
    <property type="match status" value="1"/>
</dbReference>
<evidence type="ECO:0000313" key="8">
    <source>
        <dbReference type="Proteomes" id="UP000238563"/>
    </source>
</evidence>
<dbReference type="CDD" id="cd02107">
    <property type="entry name" value="YedY_like_Moco"/>
    <property type="match status" value="1"/>
</dbReference>
<evidence type="ECO:0000256" key="3">
    <source>
        <dbReference type="ARBA" id="ARBA00022729"/>
    </source>
</evidence>
<organism evidence="7 8">
    <name type="scientific">Phyllobacterium myrsinacearum</name>
    <dbReference type="NCBI Taxonomy" id="28101"/>
    <lineage>
        <taxon>Bacteria</taxon>
        <taxon>Pseudomonadati</taxon>
        <taxon>Pseudomonadota</taxon>
        <taxon>Alphaproteobacteria</taxon>
        <taxon>Hyphomicrobiales</taxon>
        <taxon>Phyllobacteriaceae</taxon>
        <taxon>Phyllobacterium</taxon>
    </lineage>
</organism>
<dbReference type="NCBIfam" id="NF003767">
    <property type="entry name" value="PRK05363.1"/>
    <property type="match status" value="1"/>
</dbReference>
<dbReference type="EMBL" id="PVBT01000002">
    <property type="protein sequence ID" value="PRD55041.1"/>
    <property type="molecule type" value="Genomic_DNA"/>
</dbReference>
<dbReference type="PANTHER" id="PTHR43032:SF3">
    <property type="entry name" value="PROTEIN-METHIONINE-SULFOXIDE REDUCTASE CATALYTIC SUBUNIT MSRP"/>
    <property type="match status" value="1"/>
</dbReference>
<evidence type="ECO:0000256" key="4">
    <source>
        <dbReference type="ARBA" id="ARBA00023002"/>
    </source>
</evidence>
<keyword evidence="4 5" id="KW-0560">Oxidoreductase</keyword>
<dbReference type="GO" id="GO:0030091">
    <property type="term" value="P:protein repair"/>
    <property type="evidence" value="ECO:0007669"/>
    <property type="project" value="UniProtKB-UniRule"/>
</dbReference>
<evidence type="ECO:0000313" key="7">
    <source>
        <dbReference type="EMBL" id="PRD55041.1"/>
    </source>
</evidence>
<dbReference type="RefSeq" id="WP_105733271.1">
    <property type="nucleotide sequence ID" value="NZ_PVBT01000002.1"/>
</dbReference>
<dbReference type="PANTHER" id="PTHR43032">
    <property type="entry name" value="PROTEIN-METHIONINE-SULFOXIDE REDUCTASE"/>
    <property type="match status" value="1"/>
</dbReference>
<comment type="function">
    <text evidence="5">Part of the MsrPQ system that repairs oxidized periplasmic proteins containing methionine sulfoxide residues (Met-O), using respiratory chain electrons. Thus protects these proteins from oxidative-stress damage caused by reactive species of oxygen and chlorine generated by the host defense mechanisms. MsrPQ is essential for the maintenance of envelope integrity under bleach stress, rescuing a wide series of structurally unrelated periplasmic proteins from methionine oxidation. The catalytic subunit MsrP is non-stereospecific, being able to reduce both (R-) and (S-) diastereoisomers of methionine sulfoxide.</text>
</comment>
<dbReference type="HAMAP" id="MF_01206">
    <property type="entry name" value="MsrP"/>
    <property type="match status" value="1"/>
</dbReference>
<comment type="caution">
    <text evidence="7">The sequence shown here is derived from an EMBL/GenBank/DDBJ whole genome shotgun (WGS) entry which is preliminary data.</text>
</comment>
<dbReference type="InterPro" id="IPR036374">
    <property type="entry name" value="OxRdtase_Mopterin-bd_sf"/>
</dbReference>
<keyword evidence="8" id="KW-1185">Reference proteome</keyword>
<accession>A0A2S9JPD5</accession>
<keyword evidence="2 5" id="KW-0479">Metal-binding</keyword>
<comment type="catalytic activity">
    <reaction evidence="5">
        <text>L-methionyl-[protein] + a quinone + H2O = L-methionyl-(R)-S-oxide-[protein] + a quinol</text>
        <dbReference type="Rhea" id="RHEA:51296"/>
        <dbReference type="Rhea" id="RHEA-COMP:12313"/>
        <dbReference type="Rhea" id="RHEA-COMP:12314"/>
        <dbReference type="ChEBI" id="CHEBI:15377"/>
        <dbReference type="ChEBI" id="CHEBI:16044"/>
        <dbReference type="ChEBI" id="CHEBI:24646"/>
        <dbReference type="ChEBI" id="CHEBI:45764"/>
        <dbReference type="ChEBI" id="CHEBI:132124"/>
    </reaction>
</comment>
<comment type="subunit">
    <text evidence="5">Heterodimer of a catalytic subunit (MsrP) and a heme-binding subunit (MsrQ).</text>
</comment>
<evidence type="ECO:0000256" key="5">
    <source>
        <dbReference type="HAMAP-Rule" id="MF_01206"/>
    </source>
</evidence>
<dbReference type="Proteomes" id="UP000238563">
    <property type="component" value="Unassembled WGS sequence"/>
</dbReference>
<proteinExistence type="inferred from homology"/>
<feature type="binding site" evidence="5">
    <location>
        <begin position="230"/>
        <end position="232"/>
    </location>
    <ligand>
        <name>Mo-molybdopterin</name>
        <dbReference type="ChEBI" id="CHEBI:71302"/>
    </ligand>
</feature>